<evidence type="ECO:0000256" key="2">
    <source>
        <dbReference type="ARBA" id="ARBA00022618"/>
    </source>
</evidence>
<dbReference type="PANTHER" id="PTHR34298:SF2">
    <property type="entry name" value="SEGREGATION AND CONDENSATION PROTEIN B"/>
    <property type="match status" value="1"/>
</dbReference>
<accession>A0A0G0Q3B6</accession>
<dbReference type="Proteomes" id="UP000033935">
    <property type="component" value="Unassembled WGS sequence"/>
</dbReference>
<dbReference type="GO" id="GO:0051301">
    <property type="term" value="P:cell division"/>
    <property type="evidence" value="ECO:0007669"/>
    <property type="project" value="UniProtKB-KW"/>
</dbReference>
<keyword evidence="2" id="KW-0132">Cell division</keyword>
<evidence type="ECO:0000256" key="1">
    <source>
        <dbReference type="ARBA" id="ARBA00022490"/>
    </source>
</evidence>
<keyword evidence="1" id="KW-0963">Cytoplasm</keyword>
<dbReference type="InterPro" id="IPR036390">
    <property type="entry name" value="WH_DNA-bd_sf"/>
</dbReference>
<dbReference type="InterPro" id="IPR036388">
    <property type="entry name" value="WH-like_DNA-bd_sf"/>
</dbReference>
<evidence type="ECO:0000256" key="3">
    <source>
        <dbReference type="ARBA" id="ARBA00022829"/>
    </source>
</evidence>
<name>A0A0G0Q3B6_9BACT</name>
<dbReference type="PATRIC" id="fig|1618995.3.peg.135"/>
<organism evidence="5 6">
    <name type="scientific">Candidatus Uhrbacteria bacterium GW2011_GWF2_39_13</name>
    <dbReference type="NCBI Taxonomy" id="1618995"/>
    <lineage>
        <taxon>Bacteria</taxon>
        <taxon>Candidatus Uhriibacteriota</taxon>
    </lineage>
</organism>
<dbReference type="Gene3D" id="1.10.10.10">
    <property type="entry name" value="Winged helix-like DNA-binding domain superfamily/Winged helix DNA-binding domain"/>
    <property type="match status" value="2"/>
</dbReference>
<sequence length="182" mass="20663">MITTTIEAVLFAAAKPIKLIDLRKHLNLSQEVVREAIDDITARFNKETSGIHLMEHNETVQMVTNPLTGEDVSKFLKKEASGPLTRPSLETLTIIAYRGPITKPEIELIRGVNCSLILRNLLMRGFIIEEQDKTRLQLVYTVSHEFLQAIGLHGLSELPEYETFRTNEKINELLNQEPDVEV</sequence>
<dbReference type="AlphaFoldDB" id="A0A0G0Q3B6"/>
<dbReference type="NCBIfam" id="TIGR00281">
    <property type="entry name" value="SMC-Scp complex subunit ScpB"/>
    <property type="match status" value="1"/>
</dbReference>
<gene>
    <name evidence="5" type="ORF">UT30_C0002G0037</name>
</gene>
<protein>
    <submittedName>
        <fullName evidence="5">Segregation and condensation protein B</fullName>
    </submittedName>
</protein>
<dbReference type="InterPro" id="IPR005234">
    <property type="entry name" value="ScpB_csome_segregation"/>
</dbReference>
<keyword evidence="3" id="KW-0159">Chromosome partition</keyword>
<evidence type="ECO:0000256" key="4">
    <source>
        <dbReference type="ARBA" id="ARBA00023306"/>
    </source>
</evidence>
<dbReference type="Pfam" id="PF04079">
    <property type="entry name" value="SMC_ScpB"/>
    <property type="match status" value="1"/>
</dbReference>
<comment type="caution">
    <text evidence="5">The sequence shown here is derived from an EMBL/GenBank/DDBJ whole genome shotgun (WGS) entry which is preliminary data.</text>
</comment>
<dbReference type="PANTHER" id="PTHR34298">
    <property type="entry name" value="SEGREGATION AND CONDENSATION PROTEIN B"/>
    <property type="match status" value="1"/>
</dbReference>
<proteinExistence type="predicted"/>
<reference evidence="5 6" key="1">
    <citation type="journal article" date="2015" name="Nature">
        <title>rRNA introns, odd ribosomes, and small enigmatic genomes across a large radiation of phyla.</title>
        <authorList>
            <person name="Brown C.T."/>
            <person name="Hug L.A."/>
            <person name="Thomas B.C."/>
            <person name="Sharon I."/>
            <person name="Castelle C.J."/>
            <person name="Singh A."/>
            <person name="Wilkins M.J."/>
            <person name="Williams K.H."/>
            <person name="Banfield J.F."/>
        </authorList>
    </citation>
    <scope>NUCLEOTIDE SEQUENCE [LARGE SCALE GENOMIC DNA]</scope>
</reference>
<keyword evidence="4" id="KW-0131">Cell cycle</keyword>
<dbReference type="GO" id="GO:0051304">
    <property type="term" value="P:chromosome separation"/>
    <property type="evidence" value="ECO:0007669"/>
    <property type="project" value="InterPro"/>
</dbReference>
<evidence type="ECO:0000313" key="5">
    <source>
        <dbReference type="EMBL" id="KKR04920.1"/>
    </source>
</evidence>
<evidence type="ECO:0000313" key="6">
    <source>
        <dbReference type="Proteomes" id="UP000033935"/>
    </source>
</evidence>
<dbReference type="SUPFAM" id="SSF46785">
    <property type="entry name" value="Winged helix' DNA-binding domain"/>
    <property type="match status" value="2"/>
</dbReference>
<dbReference type="EMBL" id="LBWG01000002">
    <property type="protein sequence ID" value="KKR04920.1"/>
    <property type="molecule type" value="Genomic_DNA"/>
</dbReference>